<dbReference type="InterPro" id="IPR047654">
    <property type="entry name" value="IS1634_transpos"/>
</dbReference>
<gene>
    <name evidence="1" type="ORF">LCGC14_2880360</name>
</gene>
<dbReference type="EMBL" id="LAZR01056160">
    <property type="protein sequence ID" value="KKK74777.1"/>
    <property type="molecule type" value="Genomic_DNA"/>
</dbReference>
<accession>A0A0F8Y086</accession>
<feature type="non-terminal residue" evidence="1">
    <location>
        <position position="307"/>
    </location>
</feature>
<sequence length="307" mass="35414">MARFRTSTSNDNTYLQFVTSYRNEKGQPATRVLASLGNITKMSEDQIERLTASFIRATGMEKRFGKVDFEAGKGYHYGSILPVIALWHQLGLEQIIDCAVSEKVEIAVSRIALIQTANRFSEPGSKLACFRWYYRSLFCQMKNFVNFPEDEDEQLHTYYRALDYLCKAKENIEKQLYYRLLGYGLDNSLILYDITSTYFEGEQAEIGKKGFSRDKRGDLDQIVVGLVMSRDGIPIAHHVFEGNRLDKTTVQEVVEDLKERFGIEKAIIVGDRGMKTVKKSNDRLKLFLSKKHMTRLYNLSMEKIEEK</sequence>
<dbReference type="PANTHER" id="PTHR34614">
    <property type="match status" value="1"/>
</dbReference>
<evidence type="ECO:0000313" key="1">
    <source>
        <dbReference type="EMBL" id="KKK74777.1"/>
    </source>
</evidence>
<dbReference type="NCBIfam" id="NF033559">
    <property type="entry name" value="transpos_IS1634"/>
    <property type="match status" value="1"/>
</dbReference>
<reference evidence="1" key="1">
    <citation type="journal article" date="2015" name="Nature">
        <title>Complex archaea that bridge the gap between prokaryotes and eukaryotes.</title>
        <authorList>
            <person name="Spang A."/>
            <person name="Saw J.H."/>
            <person name="Jorgensen S.L."/>
            <person name="Zaremba-Niedzwiedzka K."/>
            <person name="Martijn J."/>
            <person name="Lind A.E."/>
            <person name="van Eijk R."/>
            <person name="Schleper C."/>
            <person name="Guy L."/>
            <person name="Ettema T.J."/>
        </authorList>
    </citation>
    <scope>NUCLEOTIDE SEQUENCE</scope>
</reference>
<comment type="caution">
    <text evidence="1">The sequence shown here is derived from an EMBL/GenBank/DDBJ whole genome shotgun (WGS) entry which is preliminary data.</text>
</comment>
<name>A0A0F8Y086_9ZZZZ</name>
<protein>
    <recommendedName>
        <fullName evidence="2">Transposase IS4-like domain-containing protein</fullName>
    </recommendedName>
</protein>
<proteinExistence type="predicted"/>
<evidence type="ECO:0008006" key="2">
    <source>
        <dbReference type="Google" id="ProtNLM"/>
    </source>
</evidence>
<organism evidence="1">
    <name type="scientific">marine sediment metagenome</name>
    <dbReference type="NCBI Taxonomy" id="412755"/>
    <lineage>
        <taxon>unclassified sequences</taxon>
        <taxon>metagenomes</taxon>
        <taxon>ecological metagenomes</taxon>
    </lineage>
</organism>
<dbReference type="PANTHER" id="PTHR34614:SF2">
    <property type="entry name" value="TRANSPOSASE IS4-LIKE DOMAIN-CONTAINING PROTEIN"/>
    <property type="match status" value="1"/>
</dbReference>
<dbReference type="AlphaFoldDB" id="A0A0F8Y086"/>